<feature type="domain" description="DUF447" evidence="1">
    <location>
        <begin position="21"/>
        <end position="130"/>
    </location>
</feature>
<dbReference type="Proteomes" id="UP001065373">
    <property type="component" value="Chromosome"/>
</dbReference>
<evidence type="ECO:0000259" key="2">
    <source>
        <dbReference type="Pfam" id="PF20766"/>
    </source>
</evidence>
<dbReference type="AlphaFoldDB" id="A0A9E7RRW5"/>
<name>A0A9E7RRW5_METWO</name>
<dbReference type="RefSeq" id="WP_261599431.1">
    <property type="nucleotide sequence ID" value="NZ_CP104550.1"/>
</dbReference>
<reference evidence="3" key="1">
    <citation type="submission" date="2022-09" db="EMBL/GenBank/DDBJ databases">
        <title>Characterization of three MwoI isoschizomers from sequenced genome and metagenomes.</title>
        <authorList>
            <person name="Fomenkov A."/>
            <person name="Xu S.Y."/>
            <person name="Roberts R.J."/>
        </authorList>
    </citation>
    <scope>NUCLEOTIDE SEQUENCE</scope>
    <source>
        <strain evidence="3">DSM 2970</strain>
    </source>
</reference>
<dbReference type="Gene3D" id="2.30.110.10">
    <property type="entry name" value="Electron Transport, Fmn-binding Protein, Chain A"/>
    <property type="match status" value="1"/>
</dbReference>
<dbReference type="SUPFAM" id="SSF50475">
    <property type="entry name" value="FMN-binding split barrel"/>
    <property type="match status" value="1"/>
</dbReference>
<organism evidence="3">
    <name type="scientific">Methanothermobacter wolfeii</name>
    <name type="common">Methanobacterium wolfei</name>
    <dbReference type="NCBI Taxonomy" id="145261"/>
    <lineage>
        <taxon>Archaea</taxon>
        <taxon>Methanobacteriati</taxon>
        <taxon>Methanobacteriota</taxon>
        <taxon>Methanomada group</taxon>
        <taxon>Methanobacteria</taxon>
        <taxon>Methanobacteriales</taxon>
        <taxon>Methanobacteriaceae</taxon>
        <taxon>Methanothermobacter</taxon>
    </lineage>
</organism>
<protein>
    <submittedName>
        <fullName evidence="3">DUF447 family protein</fullName>
    </submittedName>
</protein>
<sequence length="217" mass="24873">MDRYRVYEDLEALDMERGRLYETITVTWDESMKGNAAPIGVLCTGKRSVTLYLYHGTHTLQNILETGRFTANITLDPLLFTESALADLDDEMFSQHQDYLYLKGADAFFTAEVESVREVVKRDRFRESPVSIVRAGVREVMKGDGFRIALNRGIYAVIESLIEYTRAEISDPVKVMERVREMNRVARKVGGSQEKEAMKRIIEELESKVNHRKSPGQ</sequence>
<evidence type="ECO:0000259" key="1">
    <source>
        <dbReference type="Pfam" id="PF04289"/>
    </source>
</evidence>
<dbReference type="InterPro" id="IPR049288">
    <property type="entry name" value="DUF447_C"/>
</dbReference>
<dbReference type="InterPro" id="IPR012349">
    <property type="entry name" value="Split_barrel_FMN-bd"/>
</dbReference>
<dbReference type="GeneID" id="75106858"/>
<feature type="domain" description="DUF447" evidence="2">
    <location>
        <begin position="151"/>
        <end position="203"/>
    </location>
</feature>
<evidence type="ECO:0000313" key="3">
    <source>
        <dbReference type="EMBL" id="UXH31164.1"/>
    </source>
</evidence>
<accession>A0A9E7RRW5</accession>
<dbReference type="InterPro" id="IPR007386">
    <property type="entry name" value="DUF447_N"/>
</dbReference>
<dbReference type="Gene3D" id="1.20.58.290">
    <property type="entry name" value="Hypothetical membrane protein ta0354_69_121"/>
    <property type="match status" value="1"/>
</dbReference>
<dbReference type="Pfam" id="PF20766">
    <property type="entry name" value="DUF447_C"/>
    <property type="match status" value="1"/>
</dbReference>
<dbReference type="PIRSF" id="PIRSF018747">
    <property type="entry name" value="UCP018747"/>
    <property type="match status" value="1"/>
</dbReference>
<proteinExistence type="predicted"/>
<gene>
    <name evidence="3" type="ORF">N5910_06360</name>
</gene>
<dbReference type="InterPro" id="IPR016733">
    <property type="entry name" value="UCP018747"/>
</dbReference>
<dbReference type="Pfam" id="PF04289">
    <property type="entry name" value="DUF447_N"/>
    <property type="match status" value="1"/>
</dbReference>
<dbReference type="EMBL" id="CP104550">
    <property type="protein sequence ID" value="UXH31164.1"/>
    <property type="molecule type" value="Genomic_DNA"/>
</dbReference>